<protein>
    <submittedName>
        <fullName evidence="2">Tetratricopeptide repeat protein</fullName>
    </submittedName>
</protein>
<dbReference type="SUPFAM" id="SSF48452">
    <property type="entry name" value="TPR-like"/>
    <property type="match status" value="1"/>
</dbReference>
<dbReference type="Pfam" id="PF14559">
    <property type="entry name" value="TPR_19"/>
    <property type="match status" value="1"/>
</dbReference>
<comment type="caution">
    <text evidence="2">The sequence shown here is derived from an EMBL/GenBank/DDBJ whole genome shotgun (WGS) entry which is preliminary data.</text>
</comment>
<evidence type="ECO:0000313" key="3">
    <source>
        <dbReference type="Proteomes" id="UP001218788"/>
    </source>
</evidence>
<feature type="chain" id="PRO_5046429853" evidence="1">
    <location>
        <begin position="21"/>
        <end position="214"/>
    </location>
</feature>
<accession>A0ABT5KWZ1</accession>
<dbReference type="Gene3D" id="1.25.40.10">
    <property type="entry name" value="Tetratricopeptide repeat domain"/>
    <property type="match status" value="1"/>
</dbReference>
<keyword evidence="3" id="KW-1185">Reference proteome</keyword>
<evidence type="ECO:0000313" key="2">
    <source>
        <dbReference type="EMBL" id="MDC8829285.1"/>
    </source>
</evidence>
<sequence length="214" mass="23197">MKTMRCIAVVLAFTCLSLTAAEPVTGLQGIQSDWARINYADTDSNKKADDFKALIEQAQALVTAQPESAELLIWLGIIQSSTAGAEGGLGALAYAKAAKKNFETALNINENALHGSALASLGVLYHKVPGWPIGFGSDKKAEKLLKRALEVNPDGIDSNYFYAEYLFDEGEYRQALVFLDKATHAAPRADRPLADEGRRNDIAVLKAKLDKKLN</sequence>
<gene>
    <name evidence="2" type="ORF">OIK42_00795</name>
</gene>
<reference evidence="2 3" key="1">
    <citation type="submission" date="2022-10" db="EMBL/GenBank/DDBJ databases">
        <title>Alteromonas sp. chi3 Genome sequencing.</title>
        <authorList>
            <person name="Park S."/>
        </authorList>
    </citation>
    <scope>NUCLEOTIDE SEQUENCE [LARGE SCALE GENOMIC DNA]</scope>
    <source>
        <strain evidence="3">chi3</strain>
    </source>
</reference>
<organism evidence="2 3">
    <name type="scientific">Alteromonas gilva</name>
    <dbReference type="NCBI Taxonomy" id="2987522"/>
    <lineage>
        <taxon>Bacteria</taxon>
        <taxon>Pseudomonadati</taxon>
        <taxon>Pseudomonadota</taxon>
        <taxon>Gammaproteobacteria</taxon>
        <taxon>Alteromonadales</taxon>
        <taxon>Alteromonadaceae</taxon>
        <taxon>Alteromonas/Salinimonas group</taxon>
        <taxon>Alteromonas</taxon>
    </lineage>
</organism>
<proteinExistence type="predicted"/>
<evidence type="ECO:0000256" key="1">
    <source>
        <dbReference type="SAM" id="SignalP"/>
    </source>
</evidence>
<dbReference type="EMBL" id="JAQQXP010000001">
    <property type="protein sequence ID" value="MDC8829285.1"/>
    <property type="molecule type" value="Genomic_DNA"/>
</dbReference>
<dbReference type="RefSeq" id="WP_273637654.1">
    <property type="nucleotide sequence ID" value="NZ_JAQQXP010000001.1"/>
</dbReference>
<feature type="signal peptide" evidence="1">
    <location>
        <begin position="1"/>
        <end position="20"/>
    </location>
</feature>
<dbReference type="InterPro" id="IPR011990">
    <property type="entry name" value="TPR-like_helical_dom_sf"/>
</dbReference>
<name>A0ABT5KWZ1_9ALTE</name>
<keyword evidence="1" id="KW-0732">Signal</keyword>
<dbReference type="Proteomes" id="UP001218788">
    <property type="component" value="Unassembled WGS sequence"/>
</dbReference>